<dbReference type="Proteomes" id="UP001164539">
    <property type="component" value="Chromosome 1"/>
</dbReference>
<evidence type="ECO:0000313" key="1">
    <source>
        <dbReference type="EMBL" id="KAJ4728267.1"/>
    </source>
</evidence>
<keyword evidence="2" id="KW-1185">Reference proteome</keyword>
<comment type="caution">
    <text evidence="1">The sequence shown here is derived from an EMBL/GenBank/DDBJ whole genome shotgun (WGS) entry which is preliminary data.</text>
</comment>
<dbReference type="EMBL" id="CM051394">
    <property type="protein sequence ID" value="KAJ4728267.1"/>
    <property type="molecule type" value="Genomic_DNA"/>
</dbReference>
<protein>
    <submittedName>
        <fullName evidence="1">Pre-mRNA-processing factor 19-like</fullName>
    </submittedName>
</protein>
<reference evidence="1 2" key="1">
    <citation type="journal article" date="2023" name="Science">
        <title>Complex scaffold remodeling in plant triterpene biosynthesis.</title>
        <authorList>
            <person name="De La Pena R."/>
            <person name="Hodgson H."/>
            <person name="Liu J.C."/>
            <person name="Stephenson M.J."/>
            <person name="Martin A.C."/>
            <person name="Owen C."/>
            <person name="Harkess A."/>
            <person name="Leebens-Mack J."/>
            <person name="Jimenez L.E."/>
            <person name="Osbourn A."/>
            <person name="Sattely E.S."/>
        </authorList>
    </citation>
    <scope>NUCLEOTIDE SEQUENCE [LARGE SCALE GENOMIC DNA]</scope>
    <source>
        <strain evidence="2">cv. JPN11</strain>
        <tissue evidence="1">Leaf</tissue>
    </source>
</reference>
<proteinExistence type="predicted"/>
<evidence type="ECO:0000313" key="2">
    <source>
        <dbReference type="Proteomes" id="UP001164539"/>
    </source>
</evidence>
<gene>
    <name evidence="1" type="ORF">OWV82_001233</name>
</gene>
<sequence length="72" mass="8344">MSIVKEVFDIMSKRLKHKSPIINRSMNCSIFGKGLEELVVSKKSGLLFEKHLIETHLTFFFFILLYAATFGY</sequence>
<organism evidence="1 2">
    <name type="scientific">Melia azedarach</name>
    <name type="common">Chinaberry tree</name>
    <dbReference type="NCBI Taxonomy" id="155640"/>
    <lineage>
        <taxon>Eukaryota</taxon>
        <taxon>Viridiplantae</taxon>
        <taxon>Streptophyta</taxon>
        <taxon>Embryophyta</taxon>
        <taxon>Tracheophyta</taxon>
        <taxon>Spermatophyta</taxon>
        <taxon>Magnoliopsida</taxon>
        <taxon>eudicotyledons</taxon>
        <taxon>Gunneridae</taxon>
        <taxon>Pentapetalae</taxon>
        <taxon>rosids</taxon>
        <taxon>malvids</taxon>
        <taxon>Sapindales</taxon>
        <taxon>Meliaceae</taxon>
        <taxon>Melia</taxon>
    </lineage>
</organism>
<name>A0ACC1YYH6_MELAZ</name>
<accession>A0ACC1YYH6</accession>